<reference evidence="2" key="1">
    <citation type="submission" date="2017-07" db="EMBL/GenBank/DDBJ databases">
        <title>Novel pathways for hydrocarbon cycling and metabolic interdependencies in hydrothermal sediment communities.</title>
        <authorList>
            <person name="Dombrowski N."/>
            <person name="Seitz K."/>
            <person name="Teske A."/>
            <person name="Baker B."/>
        </authorList>
    </citation>
    <scope>NUCLEOTIDE SEQUENCE [LARGE SCALE GENOMIC DNA]</scope>
</reference>
<dbReference type="AlphaFoldDB" id="A0A257LV69"/>
<gene>
    <name evidence="1" type="ORF">CGW93_00210</name>
</gene>
<evidence type="ECO:0000313" key="2">
    <source>
        <dbReference type="Proteomes" id="UP000216312"/>
    </source>
</evidence>
<proteinExistence type="predicted"/>
<evidence type="ECO:0000313" key="1">
    <source>
        <dbReference type="EMBL" id="OYV03575.1"/>
    </source>
</evidence>
<name>A0A257LV69_UNCW3</name>
<accession>A0A257LV69</accession>
<dbReference type="Proteomes" id="UP000216312">
    <property type="component" value="Unassembled WGS sequence"/>
</dbReference>
<protein>
    <submittedName>
        <fullName evidence="1">Uncharacterized protein</fullName>
    </submittedName>
</protein>
<comment type="caution">
    <text evidence="1">The sequence shown here is derived from an EMBL/GenBank/DDBJ whole genome shotgun (WGS) entry which is preliminary data.</text>
</comment>
<organism evidence="1 2">
    <name type="scientific">candidate division WOR-3 bacterium 4484_18</name>
    <dbReference type="NCBI Taxonomy" id="2020626"/>
    <lineage>
        <taxon>Bacteria</taxon>
        <taxon>Bacteria division WOR-3</taxon>
    </lineage>
</organism>
<sequence length="276" mass="31186">MDSLTLSHRSTGYASHLYVGRSYSFESKTLLRFGYPDTIAATADSAFLYLYNVEGDTIPIIIAYFQDTWSESDTLPWSFPYSYEPIATSYITPDTTKLPLRIPLQANILLYAATSDTIVRWPSHETSISTKVTIYHADSVTHYMVIDDTYLDTFYTTGFFIQSGTYPQRLCVSIDTTLPADAQFHKATLHLYIDSSHNYQGIVASHSGVTTFPSVRHTDTLLIDLLPIMSKLITDTSYSFILQVHEEGNHLSRIWLRDTLLLELIYSLPPIGPEVP</sequence>
<dbReference type="EMBL" id="NMUJ01000002">
    <property type="protein sequence ID" value="OYV03575.1"/>
    <property type="molecule type" value="Genomic_DNA"/>
</dbReference>